<dbReference type="GO" id="GO:0005700">
    <property type="term" value="C:polytene chromosome"/>
    <property type="evidence" value="ECO:0007669"/>
    <property type="project" value="TreeGrafter"/>
</dbReference>
<protein>
    <recommendedName>
        <fullName evidence="2">SET domain-containing protein</fullName>
    </recommendedName>
</protein>
<comment type="caution">
    <text evidence="3">The sequence shown here is derived from an EMBL/GenBank/DDBJ whole genome shotgun (WGS) entry which is preliminary data.</text>
</comment>
<dbReference type="SUPFAM" id="SSF82199">
    <property type="entry name" value="SET domain"/>
    <property type="match status" value="1"/>
</dbReference>
<dbReference type="GO" id="GO:0005634">
    <property type="term" value="C:nucleus"/>
    <property type="evidence" value="ECO:0007669"/>
    <property type="project" value="TreeGrafter"/>
</dbReference>
<dbReference type="EMBL" id="LGRX02003717">
    <property type="protein sequence ID" value="KAK3281747.1"/>
    <property type="molecule type" value="Genomic_DNA"/>
</dbReference>
<evidence type="ECO:0000313" key="4">
    <source>
        <dbReference type="Proteomes" id="UP001190700"/>
    </source>
</evidence>
<reference evidence="3 4" key="1">
    <citation type="journal article" date="2015" name="Genome Biol. Evol.">
        <title>Comparative Genomics of a Bacterivorous Green Alga Reveals Evolutionary Causalities and Consequences of Phago-Mixotrophic Mode of Nutrition.</title>
        <authorList>
            <person name="Burns J.A."/>
            <person name="Paasch A."/>
            <person name="Narechania A."/>
            <person name="Kim E."/>
        </authorList>
    </citation>
    <scope>NUCLEOTIDE SEQUENCE [LARGE SCALE GENOMIC DNA]</scope>
    <source>
        <strain evidence="3 4">PLY_AMNH</strain>
    </source>
</reference>
<dbReference type="AlphaFoldDB" id="A0AAE0LE53"/>
<evidence type="ECO:0000256" key="1">
    <source>
        <dbReference type="SAM" id="Phobius"/>
    </source>
</evidence>
<dbReference type="InterPro" id="IPR001214">
    <property type="entry name" value="SET_dom"/>
</dbReference>
<keyword evidence="1" id="KW-0812">Transmembrane</keyword>
<keyword evidence="1" id="KW-1133">Transmembrane helix</keyword>
<dbReference type="PANTHER" id="PTHR46167">
    <property type="entry name" value="N-LYSINE METHYLTRANSFERASE KMT5A"/>
    <property type="match status" value="1"/>
</dbReference>
<dbReference type="PANTHER" id="PTHR46167:SF1">
    <property type="entry name" value="N-LYSINE METHYLTRANSFERASE KMT5A"/>
    <property type="match status" value="1"/>
</dbReference>
<feature type="transmembrane region" description="Helical" evidence="1">
    <location>
        <begin position="147"/>
        <end position="166"/>
    </location>
</feature>
<dbReference type="InterPro" id="IPR051760">
    <property type="entry name" value="KMT5A"/>
</dbReference>
<dbReference type="Gene3D" id="2.170.270.10">
    <property type="entry name" value="SET domain"/>
    <property type="match status" value="1"/>
</dbReference>
<proteinExistence type="predicted"/>
<keyword evidence="4" id="KW-1185">Reference proteome</keyword>
<feature type="domain" description="SET" evidence="2">
    <location>
        <begin position="196"/>
        <end position="313"/>
    </location>
</feature>
<evidence type="ECO:0000259" key="2">
    <source>
        <dbReference type="PROSITE" id="PS50280"/>
    </source>
</evidence>
<dbReference type="GO" id="GO:0006357">
    <property type="term" value="P:regulation of transcription by RNA polymerase II"/>
    <property type="evidence" value="ECO:0007669"/>
    <property type="project" value="TreeGrafter"/>
</dbReference>
<gene>
    <name evidence="3" type="ORF">CYMTET_10481</name>
</gene>
<dbReference type="Proteomes" id="UP001190700">
    <property type="component" value="Unassembled WGS sequence"/>
</dbReference>
<dbReference type="GO" id="GO:0042799">
    <property type="term" value="F:histone H4K20 methyltransferase activity"/>
    <property type="evidence" value="ECO:0007669"/>
    <property type="project" value="TreeGrafter"/>
</dbReference>
<dbReference type="PROSITE" id="PS50280">
    <property type="entry name" value="SET"/>
    <property type="match status" value="1"/>
</dbReference>
<dbReference type="Pfam" id="PF00856">
    <property type="entry name" value="SET"/>
    <property type="match status" value="1"/>
</dbReference>
<sequence length="326" mass="35875">MLCCCVPKIPPAQTNYRLAGAIACFNYVGLKKRVSQVWIRKSRTRDVTDGQPASLRRSREGNPFRCQGSIDVNPSEPEYIPEFILEGETFLTSESVTAIAPATFYLWKPVLDSGSTIRTGLTAATLLFLSSALLGDVGKMQSSALPLLISIGTGLAALALVIAVLVKELRMEIAPNGDVHVLVGVPPEAPPVDPTTAIEVKDTGDERGRGAFATIKLPARTYIGDYEGELLTRSECSARYGDAVGEYVHIIDENYCIDAAKKAQSQTVFTAGHMNHSRARANVVRKVRRRTQQVSFYTKEQLKVGDELLYDYGQEYWDDKQEEELP</sequence>
<organism evidence="3 4">
    <name type="scientific">Cymbomonas tetramitiformis</name>
    <dbReference type="NCBI Taxonomy" id="36881"/>
    <lineage>
        <taxon>Eukaryota</taxon>
        <taxon>Viridiplantae</taxon>
        <taxon>Chlorophyta</taxon>
        <taxon>Pyramimonadophyceae</taxon>
        <taxon>Pyramimonadales</taxon>
        <taxon>Pyramimonadaceae</taxon>
        <taxon>Cymbomonas</taxon>
    </lineage>
</organism>
<dbReference type="InterPro" id="IPR046341">
    <property type="entry name" value="SET_dom_sf"/>
</dbReference>
<keyword evidence="1" id="KW-0472">Membrane</keyword>
<dbReference type="SMART" id="SM00317">
    <property type="entry name" value="SET"/>
    <property type="match status" value="1"/>
</dbReference>
<evidence type="ECO:0000313" key="3">
    <source>
        <dbReference type="EMBL" id="KAK3281747.1"/>
    </source>
</evidence>
<accession>A0AAE0LE53</accession>
<name>A0AAE0LE53_9CHLO</name>